<keyword evidence="2" id="KW-1185">Reference proteome</keyword>
<dbReference type="InterPro" id="IPR011322">
    <property type="entry name" value="N-reg_PII-like_a/b"/>
</dbReference>
<organism evidence="1 2">
    <name type="scientific">Hydrogenoanaerobacterium saccharovorans</name>
    <dbReference type="NCBI Taxonomy" id="474960"/>
    <lineage>
        <taxon>Bacteria</taxon>
        <taxon>Bacillati</taxon>
        <taxon>Bacillota</taxon>
        <taxon>Clostridia</taxon>
        <taxon>Eubacteriales</taxon>
        <taxon>Oscillospiraceae</taxon>
        <taxon>Hydrogenoanaerobacterium</taxon>
    </lineage>
</organism>
<dbReference type="Gene3D" id="3.30.70.120">
    <property type="match status" value="1"/>
</dbReference>
<name>A0ABS2GMV3_9FIRM</name>
<keyword evidence="1" id="KW-0675">Receptor</keyword>
<accession>A0ABS2GMV3</accession>
<evidence type="ECO:0000313" key="1">
    <source>
        <dbReference type="EMBL" id="MBM6922794.1"/>
    </source>
</evidence>
<dbReference type="PANTHER" id="PTHR38456:SF1">
    <property type="entry name" value="CYCLIC DI-AMP RECEPTOR A"/>
    <property type="match status" value="1"/>
</dbReference>
<proteinExistence type="predicted"/>
<dbReference type="PANTHER" id="PTHR38456">
    <property type="entry name" value="CYCLIC DI-AMP RECEPTOR A"/>
    <property type="match status" value="1"/>
</dbReference>
<evidence type="ECO:0000313" key="2">
    <source>
        <dbReference type="Proteomes" id="UP000724149"/>
    </source>
</evidence>
<dbReference type="InterPro" id="IPR010375">
    <property type="entry name" value="CdAMP_rec"/>
</dbReference>
<dbReference type="Proteomes" id="UP000724149">
    <property type="component" value="Unassembled WGS sequence"/>
</dbReference>
<dbReference type="InterPro" id="IPR015867">
    <property type="entry name" value="N-reg_PII/ATP_PRibTrfase_C"/>
</dbReference>
<dbReference type="EMBL" id="JACSNR010000003">
    <property type="protein sequence ID" value="MBM6922794.1"/>
    <property type="molecule type" value="Genomic_DNA"/>
</dbReference>
<comment type="caution">
    <text evidence="1">The sequence shown here is derived from an EMBL/GenBank/DDBJ whole genome shotgun (WGS) entry which is preliminary data.</text>
</comment>
<protein>
    <submittedName>
        <fullName evidence="1">Cyclic-di-AMP receptor</fullName>
    </submittedName>
</protein>
<dbReference type="Pfam" id="PF06153">
    <property type="entry name" value="CdAMP_rec"/>
    <property type="match status" value="1"/>
</dbReference>
<dbReference type="SUPFAM" id="SSF54913">
    <property type="entry name" value="GlnB-like"/>
    <property type="match status" value="1"/>
</dbReference>
<reference evidence="1 2" key="1">
    <citation type="journal article" date="2021" name="Sci. Rep.">
        <title>The distribution of antibiotic resistance genes in chicken gut microbiota commensals.</title>
        <authorList>
            <person name="Juricova H."/>
            <person name="Matiasovicova J."/>
            <person name="Kubasova T."/>
            <person name="Cejkova D."/>
            <person name="Rychlik I."/>
        </authorList>
    </citation>
    <scope>NUCLEOTIDE SEQUENCE [LARGE SCALE GENOMIC DNA]</scope>
    <source>
        <strain evidence="1 2">An564</strain>
    </source>
</reference>
<sequence length="107" mass="11502">MKLIIAIVSNDDANKVQSELTKNGFSITKLATTGGFLMSGNTTLICGTQDEKVDKAISIIGEFSKKRTQMVPSTASYGVGMYTSFPVEVTVGGATIFVLDVERFEKL</sequence>
<gene>
    <name evidence="1" type="ORF">H9X81_03680</name>
</gene>
<dbReference type="RefSeq" id="WP_177503124.1">
    <property type="nucleotide sequence ID" value="NZ_JACSNR010000003.1"/>
</dbReference>